<evidence type="ECO:0000313" key="1">
    <source>
        <dbReference type="EMBL" id="OAF54507.1"/>
    </source>
</evidence>
<dbReference type="AlphaFoldDB" id="A0A176ZXI5"/>
<protein>
    <submittedName>
        <fullName evidence="1">Uncharacterized protein</fullName>
    </submittedName>
</protein>
<dbReference type="GeneID" id="36292298"/>
<gene>
    <name evidence="1" type="ORF">VC83_09262</name>
</gene>
<dbReference type="OrthoDB" id="3429704at2759"/>
<dbReference type="EMBL" id="KV441420">
    <property type="protein sequence ID" value="OAF54507.1"/>
    <property type="molecule type" value="Genomic_DNA"/>
</dbReference>
<dbReference type="RefSeq" id="XP_024319811.1">
    <property type="nucleotide sequence ID" value="XM_024472706.1"/>
</dbReference>
<organism evidence="1">
    <name type="scientific">Pseudogymnoascus destructans</name>
    <dbReference type="NCBI Taxonomy" id="655981"/>
    <lineage>
        <taxon>Eukaryota</taxon>
        <taxon>Fungi</taxon>
        <taxon>Dikarya</taxon>
        <taxon>Ascomycota</taxon>
        <taxon>Pezizomycotina</taxon>
        <taxon>Leotiomycetes</taxon>
        <taxon>Thelebolales</taxon>
        <taxon>Thelebolaceae</taxon>
        <taxon>Pseudogymnoascus</taxon>
    </lineage>
</organism>
<name>A0A176ZXI5_9PEZI</name>
<dbReference type="Proteomes" id="UP000077154">
    <property type="component" value="Unassembled WGS sequence"/>
</dbReference>
<accession>A0A176ZXI5</accession>
<reference evidence="1" key="1">
    <citation type="submission" date="2016-03" db="EMBL/GenBank/DDBJ databases">
        <title>Updated assembly of Pseudogymnoascus destructans, the fungus causing white-nose syndrome of bats.</title>
        <authorList>
            <person name="Palmer J.M."/>
            <person name="Drees K.P."/>
            <person name="Foster J.T."/>
            <person name="Lindner D.L."/>
        </authorList>
    </citation>
    <scope>NUCLEOTIDE SEQUENCE [LARGE SCALE GENOMIC DNA]</scope>
    <source>
        <strain evidence="1">20631-21</strain>
    </source>
</reference>
<dbReference type="VEuPathDB" id="FungiDB:GMDG_06552"/>
<proteinExistence type="predicted"/>
<sequence length="628" mass="72388">MVNHYPNNLYNPYTCVICRGEVIVGRYGSQTITKGKAAINDDPRASPHARKSHQLLWYHENCYYNLASTYTAAEVPDKRKIREFYEATNSAYPAPRYKKGIRESMREGLLFGKHTKVVLKGCFSQALLRRLPEEVLRMILRYLGECRWLIVLGETRRLFDLWERGCEDRCERVTTSKPVFLTRIEFRGVSYISKISNVPFGKPSDEGFPGELLGLPPNTRRLIVSKDHMGIRNIRPIVDGLELSADGSAWYEVFGEPNASLDAEIEVLYNGFFLRRVRSTTTDRSPEMGPWSIPCPPLVSPYNMDCIESLKRGHNWLHYTQLDAGVKGLTVCRFNDHNIGFHPFTGLSVDYRRFISHVKQQYSDSFLTWMYFPINPGESITDVWTRKYGTVDGYWPSCGPSIVLETSLRRTVTFGAYIPSKDIHRQPISQMRPHQSRSLLRSSDGAISGIFHNGFDPISPYITEFGVICDSHRARKPTNQIPSSELYLYPTPPFPRELFTYGYHHDEWYLTKAPVEGLTGVQFCQDKEQRNHPRIGLILHYSDGHIESLGQFRWDLTVSDIIAAPIRIEICRDEDERYYNHPYIGAVETIPPFNARGEERKWQDIPNHGVLVWWNNPRIGEEIALYES</sequence>
<dbReference type="eggNOG" id="ENOG502S9BE">
    <property type="taxonomic scope" value="Eukaryota"/>
</dbReference>